<name>A0A7J0E9K5_9ERIC</name>
<dbReference type="PANTHER" id="PTHR31170:SF25">
    <property type="entry name" value="BNAA09G04570D PROTEIN"/>
    <property type="match status" value="1"/>
</dbReference>
<reference evidence="2 3" key="1">
    <citation type="submission" date="2019-07" db="EMBL/GenBank/DDBJ databases">
        <title>De Novo Assembly of kiwifruit Actinidia rufa.</title>
        <authorList>
            <person name="Sugita-Konishi S."/>
            <person name="Sato K."/>
            <person name="Mori E."/>
            <person name="Abe Y."/>
            <person name="Kisaki G."/>
            <person name="Hamano K."/>
            <person name="Suezawa K."/>
            <person name="Otani M."/>
            <person name="Fukuda T."/>
            <person name="Manabe T."/>
            <person name="Gomi K."/>
            <person name="Tabuchi M."/>
            <person name="Akimitsu K."/>
            <person name="Kataoka I."/>
        </authorList>
    </citation>
    <scope>NUCLEOTIDE SEQUENCE [LARGE SCALE GENOMIC DNA]</scope>
    <source>
        <strain evidence="3">cv. Fuchu</strain>
    </source>
</reference>
<proteinExistence type="predicted"/>
<evidence type="ECO:0000256" key="1">
    <source>
        <dbReference type="SAM" id="Coils"/>
    </source>
</evidence>
<dbReference type="Pfam" id="PF03140">
    <property type="entry name" value="DUF247"/>
    <property type="match status" value="1"/>
</dbReference>
<keyword evidence="3" id="KW-1185">Reference proteome</keyword>
<dbReference type="OrthoDB" id="1750030at2759"/>
<dbReference type="Proteomes" id="UP000585474">
    <property type="component" value="Unassembled WGS sequence"/>
</dbReference>
<dbReference type="InterPro" id="IPR004158">
    <property type="entry name" value="DUF247_pln"/>
</dbReference>
<evidence type="ECO:0000313" key="3">
    <source>
        <dbReference type="Proteomes" id="UP000585474"/>
    </source>
</evidence>
<sequence length="198" mass="22934">MPDGTEECKFAVLEECVEAMKLSVEDDKKCYTEEVDNLNKEMLVVDGCFIIELFYRDYLLTHPKEETNEERNEITKEMPKEEIRDPVFGSHLMLYTVLHDLLLLANQLPFRVLDKARFEIPTWSLSNSTEPFLRNLIAFEQCFPGVSCYFTSYAFLMDMLVNFAKDVEVLQKAGIIENYLGADQDASDLFNKLSKEVL</sequence>
<accession>A0A7J0E9K5</accession>
<organism evidence="2 3">
    <name type="scientific">Actinidia rufa</name>
    <dbReference type="NCBI Taxonomy" id="165716"/>
    <lineage>
        <taxon>Eukaryota</taxon>
        <taxon>Viridiplantae</taxon>
        <taxon>Streptophyta</taxon>
        <taxon>Embryophyta</taxon>
        <taxon>Tracheophyta</taxon>
        <taxon>Spermatophyta</taxon>
        <taxon>Magnoliopsida</taxon>
        <taxon>eudicotyledons</taxon>
        <taxon>Gunneridae</taxon>
        <taxon>Pentapetalae</taxon>
        <taxon>asterids</taxon>
        <taxon>Ericales</taxon>
        <taxon>Actinidiaceae</taxon>
        <taxon>Actinidia</taxon>
    </lineage>
</organism>
<dbReference type="AlphaFoldDB" id="A0A7J0E9K5"/>
<dbReference type="PANTHER" id="PTHR31170">
    <property type="entry name" value="BNAC04G53230D PROTEIN"/>
    <property type="match status" value="1"/>
</dbReference>
<keyword evidence="1" id="KW-0175">Coiled coil</keyword>
<comment type="caution">
    <text evidence="2">The sequence shown here is derived from an EMBL/GenBank/DDBJ whole genome shotgun (WGS) entry which is preliminary data.</text>
</comment>
<feature type="coiled-coil region" evidence="1">
    <location>
        <begin position="21"/>
        <end position="84"/>
    </location>
</feature>
<protein>
    <submittedName>
        <fullName evidence="2">Uncharacterized protein</fullName>
    </submittedName>
</protein>
<gene>
    <name evidence="2" type="ORF">Acr_02g0005870</name>
</gene>
<evidence type="ECO:0000313" key="2">
    <source>
        <dbReference type="EMBL" id="GFY82347.1"/>
    </source>
</evidence>
<dbReference type="EMBL" id="BJWL01000002">
    <property type="protein sequence ID" value="GFY82347.1"/>
    <property type="molecule type" value="Genomic_DNA"/>
</dbReference>